<dbReference type="Proteomes" id="UP000030147">
    <property type="component" value="Unassembled WGS sequence"/>
</dbReference>
<sequence>MTLRDRGTIKWTSLMLPEHVQILKDMWNEDELQTAPELDEQALQELNETIQYAYKEQITITLHTFSDGSFHDYTGKIEHLIPHEQRIKFRTTENHQHLFHIHSIVNVA</sequence>
<name>A0A0A2T9V1_9BACI</name>
<dbReference type="PANTHER" id="PTHR40051">
    <property type="entry name" value="IG HYPOTHETICAL 15966"/>
    <property type="match status" value="1"/>
</dbReference>
<keyword evidence="2" id="KW-1185">Reference proteome</keyword>
<accession>A0A0A2T9V1</accession>
<proteinExistence type="predicted"/>
<dbReference type="InterPro" id="IPR014962">
    <property type="entry name" value="YolD"/>
</dbReference>
<dbReference type="eggNOG" id="ENOG50334P5">
    <property type="taxonomic scope" value="Bacteria"/>
</dbReference>
<protein>
    <recommendedName>
        <fullName evidence="3">YolD-like family protein</fullName>
    </recommendedName>
</protein>
<dbReference type="Pfam" id="PF08863">
    <property type="entry name" value="YolD"/>
    <property type="match status" value="1"/>
</dbReference>
<dbReference type="OrthoDB" id="1644322at2"/>
<dbReference type="RefSeq" id="WP_052111424.1">
    <property type="nucleotide sequence ID" value="NZ_AVBF01000078.1"/>
</dbReference>
<evidence type="ECO:0000313" key="1">
    <source>
        <dbReference type="EMBL" id="KGP71193.1"/>
    </source>
</evidence>
<dbReference type="STRING" id="1385514.N782_20855"/>
<evidence type="ECO:0000313" key="2">
    <source>
        <dbReference type="Proteomes" id="UP000030147"/>
    </source>
</evidence>
<comment type="caution">
    <text evidence="1">The sequence shown here is derived from an EMBL/GenBank/DDBJ whole genome shotgun (WGS) entry which is preliminary data.</text>
</comment>
<organism evidence="1 2">
    <name type="scientific">Pontibacillus yanchengensis Y32</name>
    <dbReference type="NCBI Taxonomy" id="1385514"/>
    <lineage>
        <taxon>Bacteria</taxon>
        <taxon>Bacillati</taxon>
        <taxon>Bacillota</taxon>
        <taxon>Bacilli</taxon>
        <taxon>Bacillales</taxon>
        <taxon>Bacillaceae</taxon>
        <taxon>Pontibacillus</taxon>
    </lineage>
</organism>
<evidence type="ECO:0008006" key="3">
    <source>
        <dbReference type="Google" id="ProtNLM"/>
    </source>
</evidence>
<dbReference type="EMBL" id="AVBF01000078">
    <property type="protein sequence ID" value="KGP71193.1"/>
    <property type="molecule type" value="Genomic_DNA"/>
</dbReference>
<dbReference type="PANTHER" id="PTHR40051:SF1">
    <property type="entry name" value="YOLD-LIKE FAMILY PROTEIN"/>
    <property type="match status" value="1"/>
</dbReference>
<reference evidence="1 2" key="1">
    <citation type="journal article" date="2015" name="Stand. Genomic Sci.">
        <title>High quality draft genome sequence of the moderately halophilic bacterium Pontibacillus yanchengensis Y32(T) and comparison among Pontibacillus genomes.</title>
        <authorList>
            <person name="Huang J."/>
            <person name="Qiao Z.X."/>
            <person name="Tang J.W."/>
            <person name="Wang G."/>
        </authorList>
    </citation>
    <scope>NUCLEOTIDE SEQUENCE [LARGE SCALE GENOMIC DNA]</scope>
    <source>
        <strain evidence="1 2">Y32</strain>
    </source>
</reference>
<dbReference type="AlphaFoldDB" id="A0A0A2T9V1"/>
<gene>
    <name evidence="1" type="ORF">N782_20855</name>
</gene>